<dbReference type="OrthoDB" id="6083361at2759"/>
<keyword evidence="2" id="KW-1185">Reference proteome</keyword>
<dbReference type="SUPFAM" id="SSF101898">
    <property type="entry name" value="NHL repeat"/>
    <property type="match status" value="1"/>
</dbReference>
<proteinExistence type="predicted"/>
<name>A0A8B6GWC5_MYTGA</name>
<comment type="caution">
    <text evidence="1">The sequence shown here is derived from an EMBL/GenBank/DDBJ whole genome shotgun (WGS) entry which is preliminary data.</text>
</comment>
<evidence type="ECO:0000313" key="2">
    <source>
        <dbReference type="Proteomes" id="UP000596742"/>
    </source>
</evidence>
<protein>
    <submittedName>
        <fullName evidence="1">Uncharacterized protein</fullName>
    </submittedName>
</protein>
<dbReference type="AlphaFoldDB" id="A0A8B6GWC5"/>
<reference evidence="1" key="1">
    <citation type="submission" date="2018-11" db="EMBL/GenBank/DDBJ databases">
        <authorList>
            <person name="Alioto T."/>
            <person name="Alioto T."/>
        </authorList>
    </citation>
    <scope>NUCLEOTIDE SEQUENCE</scope>
</reference>
<sequence>MAQVLAVPGIVRHGFSYIGRFNHDFGRITGIAASIKGNILLCDYVKKNLILVDHLGNVLRKLDVDSEPYDLAITSQNIGYITQPNSRTVLQIDPDRMMILFKATCNELSTTVFCVSAIQNTGRNFSEKVSCLLGVKRHGLSYGVPVNHDQICLTDVPRNYMQIGSCVVRFHAVNEQSCLSCIGGQNYITLKEAWECPNNICDIDTMDTPTDICSDDYGHIYVSEQGSNNIHRLTDAMEKMRKKYYCEQDWKVLDIPLDAHHDIKEPVALCFNQDFSKLYTVNEWAKFVLIFDVVCFVFQHIWNDA</sequence>
<evidence type="ECO:0000313" key="1">
    <source>
        <dbReference type="EMBL" id="VDI70570.1"/>
    </source>
</evidence>
<dbReference type="EMBL" id="UYJE01009149">
    <property type="protein sequence ID" value="VDI70570.1"/>
    <property type="molecule type" value="Genomic_DNA"/>
</dbReference>
<accession>A0A8B6GWC5</accession>
<gene>
    <name evidence="1" type="ORF">MGAL_10B000279</name>
</gene>
<organism evidence="1 2">
    <name type="scientific">Mytilus galloprovincialis</name>
    <name type="common">Mediterranean mussel</name>
    <dbReference type="NCBI Taxonomy" id="29158"/>
    <lineage>
        <taxon>Eukaryota</taxon>
        <taxon>Metazoa</taxon>
        <taxon>Spiralia</taxon>
        <taxon>Lophotrochozoa</taxon>
        <taxon>Mollusca</taxon>
        <taxon>Bivalvia</taxon>
        <taxon>Autobranchia</taxon>
        <taxon>Pteriomorphia</taxon>
        <taxon>Mytilida</taxon>
        <taxon>Mytiloidea</taxon>
        <taxon>Mytilidae</taxon>
        <taxon>Mytilinae</taxon>
        <taxon>Mytilus</taxon>
    </lineage>
</organism>
<dbReference type="Proteomes" id="UP000596742">
    <property type="component" value="Unassembled WGS sequence"/>
</dbReference>